<evidence type="ECO:0008006" key="3">
    <source>
        <dbReference type="Google" id="ProtNLM"/>
    </source>
</evidence>
<reference evidence="1 2" key="1">
    <citation type="submission" date="2020-12" db="EMBL/GenBank/DDBJ databases">
        <title>Metabolic potential, ecology and presence of endohyphal bacteria is reflected in genomic diversity of Mucoromycotina.</title>
        <authorList>
            <person name="Muszewska A."/>
            <person name="Okrasinska A."/>
            <person name="Steczkiewicz K."/>
            <person name="Drgas O."/>
            <person name="Orlowska M."/>
            <person name="Perlinska-Lenart U."/>
            <person name="Aleksandrzak-Piekarczyk T."/>
            <person name="Szatraj K."/>
            <person name="Zielenkiewicz U."/>
            <person name="Pilsyk S."/>
            <person name="Malc E."/>
            <person name="Mieczkowski P."/>
            <person name="Kruszewska J.S."/>
            <person name="Biernat P."/>
            <person name="Pawlowska J."/>
        </authorList>
    </citation>
    <scope>NUCLEOTIDE SEQUENCE [LARGE SCALE GENOMIC DNA]</scope>
    <source>
        <strain evidence="1 2">CBS 142.35</strain>
    </source>
</reference>
<comment type="caution">
    <text evidence="1">The sequence shown here is derived from an EMBL/GenBank/DDBJ whole genome shotgun (WGS) entry which is preliminary data.</text>
</comment>
<dbReference type="OrthoDB" id="5541797at2759"/>
<protein>
    <recommendedName>
        <fullName evidence="3">RRM domain-containing protein</fullName>
    </recommendedName>
</protein>
<dbReference type="InterPro" id="IPR035979">
    <property type="entry name" value="RBD_domain_sf"/>
</dbReference>
<evidence type="ECO:0000313" key="1">
    <source>
        <dbReference type="EMBL" id="KAG2216924.1"/>
    </source>
</evidence>
<keyword evidence="2" id="KW-1185">Reference proteome</keyword>
<dbReference type="EMBL" id="JAEPRB010000344">
    <property type="protein sequence ID" value="KAG2216924.1"/>
    <property type="molecule type" value="Genomic_DNA"/>
</dbReference>
<proteinExistence type="predicted"/>
<organism evidence="1 2">
    <name type="scientific">Circinella minor</name>
    <dbReference type="NCBI Taxonomy" id="1195481"/>
    <lineage>
        <taxon>Eukaryota</taxon>
        <taxon>Fungi</taxon>
        <taxon>Fungi incertae sedis</taxon>
        <taxon>Mucoromycota</taxon>
        <taxon>Mucoromycotina</taxon>
        <taxon>Mucoromycetes</taxon>
        <taxon>Mucorales</taxon>
        <taxon>Lichtheimiaceae</taxon>
        <taxon>Circinella</taxon>
    </lineage>
</organism>
<sequence length="207" mass="23669">HARKERNIIHKEPTPFIQIDQLPITTTTEDIRKLAREALPNGDQSINEVVFVRSDSFDFMGRCIIAMKSAEDAQRVFEYGNRRVIGGNVIKMTHVSKISEKLRPVELKSVADQTSASGRSVTLTGFPLLTKPEHVLGYLRSRNFYPVEGVEDSIIRLNTKKQATVSKFLIKFDSESEAWRAVRKFHNGEFKLNKRNEIYKLSVSVVY</sequence>
<dbReference type="InterPro" id="IPR012677">
    <property type="entry name" value="Nucleotide-bd_a/b_plait_sf"/>
</dbReference>
<evidence type="ECO:0000313" key="2">
    <source>
        <dbReference type="Proteomes" id="UP000646827"/>
    </source>
</evidence>
<name>A0A8H7VJK4_9FUNG</name>
<dbReference type="SUPFAM" id="SSF54928">
    <property type="entry name" value="RNA-binding domain, RBD"/>
    <property type="match status" value="1"/>
</dbReference>
<dbReference type="Gene3D" id="3.30.70.330">
    <property type="match status" value="1"/>
</dbReference>
<dbReference type="Proteomes" id="UP000646827">
    <property type="component" value="Unassembled WGS sequence"/>
</dbReference>
<feature type="non-terminal residue" evidence="1">
    <location>
        <position position="1"/>
    </location>
</feature>
<gene>
    <name evidence="1" type="ORF">INT45_004120</name>
</gene>
<dbReference type="GO" id="GO:0003676">
    <property type="term" value="F:nucleic acid binding"/>
    <property type="evidence" value="ECO:0007669"/>
    <property type="project" value="InterPro"/>
</dbReference>
<dbReference type="CDD" id="cd00590">
    <property type="entry name" value="RRM_SF"/>
    <property type="match status" value="1"/>
</dbReference>
<dbReference type="AlphaFoldDB" id="A0A8H7VJK4"/>
<accession>A0A8H7VJK4</accession>